<dbReference type="CDD" id="cd24015">
    <property type="entry name" value="ASKHA_NBD_PanK-III"/>
    <property type="match status" value="1"/>
</dbReference>
<keyword evidence="11 16" id="KW-0067">ATP-binding</keyword>
<comment type="catalytic activity">
    <reaction evidence="1 16">
        <text>(R)-pantothenate + ATP = (R)-4'-phosphopantothenate + ADP + H(+)</text>
        <dbReference type="Rhea" id="RHEA:16373"/>
        <dbReference type="ChEBI" id="CHEBI:10986"/>
        <dbReference type="ChEBI" id="CHEBI:15378"/>
        <dbReference type="ChEBI" id="CHEBI:29032"/>
        <dbReference type="ChEBI" id="CHEBI:30616"/>
        <dbReference type="ChEBI" id="CHEBI:456216"/>
        <dbReference type="EC" id="2.7.1.33"/>
    </reaction>
</comment>
<evidence type="ECO:0000256" key="11">
    <source>
        <dbReference type="ARBA" id="ARBA00022840"/>
    </source>
</evidence>
<dbReference type="PANTHER" id="PTHR34265:SF1">
    <property type="entry name" value="TYPE III PANTOTHENATE KINASE"/>
    <property type="match status" value="1"/>
</dbReference>
<evidence type="ECO:0000256" key="7">
    <source>
        <dbReference type="ARBA" id="ARBA00022490"/>
    </source>
</evidence>
<evidence type="ECO:0000256" key="10">
    <source>
        <dbReference type="ARBA" id="ARBA00022777"/>
    </source>
</evidence>
<feature type="binding site" evidence="16">
    <location>
        <position position="117"/>
    </location>
    <ligand>
        <name>K(+)</name>
        <dbReference type="ChEBI" id="CHEBI:29103"/>
    </ligand>
</feature>
<evidence type="ECO:0000256" key="13">
    <source>
        <dbReference type="ARBA" id="ARBA00022993"/>
    </source>
</evidence>
<evidence type="ECO:0000256" key="2">
    <source>
        <dbReference type="ARBA" id="ARBA00001958"/>
    </source>
</evidence>
<dbReference type="InterPro" id="IPR004619">
    <property type="entry name" value="Type_III_PanK"/>
</dbReference>
<evidence type="ECO:0000256" key="4">
    <source>
        <dbReference type="ARBA" id="ARBA00005225"/>
    </source>
</evidence>
<keyword evidence="13 16" id="KW-0173">Coenzyme A biosynthesis</keyword>
<comment type="subcellular location">
    <subcellularLocation>
        <location evidence="3 16">Cytoplasm</location>
    </subcellularLocation>
</comment>
<comment type="caution">
    <text evidence="17">The sequence shown here is derived from an EMBL/GenBank/DDBJ whole genome shotgun (WGS) entry which is preliminary data.</text>
</comment>
<comment type="subunit">
    <text evidence="5 16">Homodimer.</text>
</comment>
<comment type="similarity">
    <text evidence="14 16">Belongs to the type III pantothenate kinase family.</text>
</comment>
<dbReference type="AlphaFoldDB" id="A0AAE3MJM9"/>
<dbReference type="NCBIfam" id="NF009853">
    <property type="entry name" value="PRK13320.1-5"/>
    <property type="match status" value="1"/>
</dbReference>
<dbReference type="NCBIfam" id="TIGR00671">
    <property type="entry name" value="baf"/>
    <property type="match status" value="1"/>
</dbReference>
<sequence length="242" mass="26366">MNLVIDAGNTAVKLAVFDRDKLVRLVIIPYEETISGLEKLFSSYPEISHAMLSAVGPWEFTSDQWLPASCTLVVLDAQTRLPFRLLYDTPETLGKDRIALAAAALSAYPGKNALVIDAGTCITYDLITDQKEYRGGAISPGLQMRYRALHDGTAGLPLLEPEVPEQLTGTSTSGSIHSGVVLGICYEIQGVIEEYRALFPDLTVILTGGDAQFLSKQLKNTIFAHSNFLLQGLNLLLEHNKS</sequence>
<feature type="binding site" evidence="16">
    <location>
        <begin position="6"/>
        <end position="13"/>
    </location>
    <ligand>
        <name>ATP</name>
        <dbReference type="ChEBI" id="CHEBI:30616"/>
    </ligand>
</feature>
<dbReference type="EMBL" id="JAPFQP010000001">
    <property type="protein sequence ID" value="MCX2718089.1"/>
    <property type="molecule type" value="Genomic_DNA"/>
</dbReference>
<comment type="function">
    <text evidence="16">Catalyzes the phosphorylation of pantothenate (Pan), the first step in CoA biosynthesis.</text>
</comment>
<keyword evidence="8 16" id="KW-0808">Transferase</keyword>
<accession>A0AAE3MJM9</accession>
<evidence type="ECO:0000256" key="3">
    <source>
        <dbReference type="ARBA" id="ARBA00004496"/>
    </source>
</evidence>
<evidence type="ECO:0000256" key="1">
    <source>
        <dbReference type="ARBA" id="ARBA00001206"/>
    </source>
</evidence>
<evidence type="ECO:0000256" key="14">
    <source>
        <dbReference type="ARBA" id="ARBA00038036"/>
    </source>
</evidence>
<evidence type="ECO:0000256" key="15">
    <source>
        <dbReference type="ARBA" id="ARBA00040883"/>
    </source>
</evidence>
<comment type="cofactor">
    <cofactor evidence="16">
        <name>NH4(+)</name>
        <dbReference type="ChEBI" id="CHEBI:28938"/>
    </cofactor>
    <cofactor evidence="16">
        <name>K(+)</name>
        <dbReference type="ChEBI" id="CHEBI:29103"/>
    </cofactor>
    <text evidence="16">A monovalent cation. Ammonium or potassium.</text>
</comment>
<evidence type="ECO:0000256" key="12">
    <source>
        <dbReference type="ARBA" id="ARBA00022958"/>
    </source>
</evidence>
<dbReference type="GO" id="GO:0005524">
    <property type="term" value="F:ATP binding"/>
    <property type="evidence" value="ECO:0007669"/>
    <property type="project" value="UniProtKB-UniRule"/>
</dbReference>
<reference evidence="17" key="1">
    <citation type="submission" date="2022-11" db="EMBL/GenBank/DDBJ databases">
        <title>The characterization of three novel Bacteroidetes species and genomic analysis of their roles in tidal elemental geochemical cycles.</title>
        <authorList>
            <person name="Ma K.-J."/>
        </authorList>
    </citation>
    <scope>NUCLEOTIDE SEQUENCE</scope>
    <source>
        <strain evidence="17">M415</strain>
    </source>
</reference>
<dbReference type="GO" id="GO:0015937">
    <property type="term" value="P:coenzyme A biosynthetic process"/>
    <property type="evidence" value="ECO:0007669"/>
    <property type="project" value="UniProtKB-UniRule"/>
</dbReference>
<feature type="active site" description="Proton acceptor" evidence="16">
    <location>
        <position position="96"/>
    </location>
</feature>
<keyword evidence="7 16" id="KW-0963">Cytoplasm</keyword>
<keyword evidence="18" id="KW-1185">Reference proteome</keyword>
<protein>
    <recommendedName>
        <fullName evidence="15 16">Type III pantothenate kinase</fullName>
        <ecNumber evidence="6 16">2.7.1.33</ecNumber>
    </recommendedName>
    <alternativeName>
        <fullName evidence="16">PanK-III</fullName>
    </alternativeName>
    <alternativeName>
        <fullName evidence="16">Pantothenic acid kinase</fullName>
    </alternativeName>
</protein>
<comment type="cofactor">
    <cofactor evidence="2">
        <name>K(+)</name>
        <dbReference type="ChEBI" id="CHEBI:29103"/>
    </cofactor>
</comment>
<evidence type="ECO:0000256" key="16">
    <source>
        <dbReference type="HAMAP-Rule" id="MF_01274"/>
    </source>
</evidence>
<dbReference type="Proteomes" id="UP001207116">
    <property type="component" value="Unassembled WGS sequence"/>
</dbReference>
<keyword evidence="9 16" id="KW-0547">Nucleotide-binding</keyword>
<dbReference type="GO" id="GO:0046872">
    <property type="term" value="F:metal ion binding"/>
    <property type="evidence" value="ECO:0007669"/>
    <property type="project" value="UniProtKB-KW"/>
</dbReference>
<feature type="binding site" evidence="16">
    <location>
        <position position="172"/>
    </location>
    <ligand>
        <name>substrate</name>
    </ligand>
</feature>
<keyword evidence="12 16" id="KW-0630">Potassium</keyword>
<evidence type="ECO:0000313" key="17">
    <source>
        <dbReference type="EMBL" id="MCX2718089.1"/>
    </source>
</evidence>
<dbReference type="RefSeq" id="WP_266010084.1">
    <property type="nucleotide sequence ID" value="NZ_JAPFQP010000001.1"/>
</dbReference>
<evidence type="ECO:0000256" key="8">
    <source>
        <dbReference type="ARBA" id="ARBA00022679"/>
    </source>
</evidence>
<proteinExistence type="inferred from homology"/>
<dbReference type="HAMAP" id="MF_01274">
    <property type="entry name" value="Pantothen_kinase_3"/>
    <property type="match status" value="1"/>
</dbReference>
<feature type="binding site" evidence="16">
    <location>
        <begin position="94"/>
        <end position="97"/>
    </location>
    <ligand>
        <name>substrate</name>
    </ligand>
</feature>
<dbReference type="GO" id="GO:0005737">
    <property type="term" value="C:cytoplasm"/>
    <property type="evidence" value="ECO:0007669"/>
    <property type="project" value="UniProtKB-SubCell"/>
</dbReference>
<evidence type="ECO:0000256" key="9">
    <source>
        <dbReference type="ARBA" id="ARBA00022741"/>
    </source>
</evidence>
<evidence type="ECO:0000313" key="18">
    <source>
        <dbReference type="Proteomes" id="UP001207116"/>
    </source>
</evidence>
<dbReference type="InterPro" id="IPR043129">
    <property type="entry name" value="ATPase_NBD"/>
</dbReference>
<dbReference type="Gene3D" id="3.30.420.40">
    <property type="match status" value="2"/>
</dbReference>
<evidence type="ECO:0000256" key="6">
    <source>
        <dbReference type="ARBA" id="ARBA00012102"/>
    </source>
</evidence>
<keyword evidence="16" id="KW-0479">Metal-binding</keyword>
<dbReference type="EC" id="2.7.1.33" evidence="6 16"/>
<name>A0AAE3MJM9_9FLAO</name>
<dbReference type="Pfam" id="PF03309">
    <property type="entry name" value="Pan_kinase"/>
    <property type="match status" value="1"/>
</dbReference>
<dbReference type="GO" id="GO:0004594">
    <property type="term" value="F:pantothenate kinase activity"/>
    <property type="evidence" value="ECO:0007669"/>
    <property type="project" value="UniProtKB-UniRule"/>
</dbReference>
<comment type="pathway">
    <text evidence="4 16">Cofactor biosynthesis; coenzyme A biosynthesis; CoA from (R)-pantothenate: step 1/5.</text>
</comment>
<feature type="binding site" evidence="16">
    <location>
        <position position="120"/>
    </location>
    <ligand>
        <name>ATP</name>
        <dbReference type="ChEBI" id="CHEBI:30616"/>
    </ligand>
</feature>
<feature type="binding site" evidence="16">
    <location>
        <position position="87"/>
    </location>
    <ligand>
        <name>substrate</name>
    </ligand>
</feature>
<dbReference type="PANTHER" id="PTHR34265">
    <property type="entry name" value="TYPE III PANTOTHENATE KINASE"/>
    <property type="match status" value="1"/>
</dbReference>
<gene>
    <name evidence="16" type="primary">coaX</name>
    <name evidence="17" type="ORF">OO016_00620</name>
</gene>
<organism evidence="17 18">
    <name type="scientific">Lentiprolixibacter aurantiacus</name>
    <dbReference type="NCBI Taxonomy" id="2993939"/>
    <lineage>
        <taxon>Bacteria</taxon>
        <taxon>Pseudomonadati</taxon>
        <taxon>Bacteroidota</taxon>
        <taxon>Flavobacteriia</taxon>
        <taxon>Flavobacteriales</taxon>
        <taxon>Flavobacteriaceae</taxon>
        <taxon>Lentiprolixibacter</taxon>
    </lineage>
</organism>
<keyword evidence="10 16" id="KW-0418">Kinase</keyword>
<dbReference type="SUPFAM" id="SSF53067">
    <property type="entry name" value="Actin-like ATPase domain"/>
    <property type="match status" value="2"/>
</dbReference>
<evidence type="ECO:0000256" key="5">
    <source>
        <dbReference type="ARBA" id="ARBA00011738"/>
    </source>
</evidence>